<comment type="caution">
    <text evidence="2">The sequence shown here is derived from an EMBL/GenBank/DDBJ whole genome shotgun (WGS) entry which is preliminary data.</text>
</comment>
<evidence type="ECO:0000259" key="1">
    <source>
        <dbReference type="Pfam" id="PF25372"/>
    </source>
</evidence>
<dbReference type="PANTHER" id="PTHR13318:SF190">
    <property type="entry name" value="PARTNER OF PAIRED, ISOFORM B"/>
    <property type="match status" value="1"/>
</dbReference>
<dbReference type="InterPro" id="IPR032675">
    <property type="entry name" value="LRR_dom_sf"/>
</dbReference>
<dbReference type="EMBL" id="WIUZ02000012">
    <property type="protein sequence ID" value="KAF9782277.1"/>
    <property type="molecule type" value="Genomic_DNA"/>
</dbReference>
<dbReference type="Pfam" id="PF25372">
    <property type="entry name" value="DUF7885"/>
    <property type="match status" value="1"/>
</dbReference>
<keyword evidence="3" id="KW-1185">Reference proteome</keyword>
<feature type="domain" description="F-box/LRR-repeat protein 15-like leucin rich repeat" evidence="1">
    <location>
        <begin position="146"/>
        <end position="228"/>
    </location>
</feature>
<name>A0A9P6H974_9AGAM</name>
<dbReference type="InterPro" id="IPR006553">
    <property type="entry name" value="Leu-rich_rpt_Cys-con_subtyp"/>
</dbReference>
<organism evidence="2 3">
    <name type="scientific">Thelephora terrestris</name>
    <dbReference type="NCBI Taxonomy" id="56493"/>
    <lineage>
        <taxon>Eukaryota</taxon>
        <taxon>Fungi</taxon>
        <taxon>Dikarya</taxon>
        <taxon>Basidiomycota</taxon>
        <taxon>Agaricomycotina</taxon>
        <taxon>Agaricomycetes</taxon>
        <taxon>Thelephorales</taxon>
        <taxon>Thelephoraceae</taxon>
        <taxon>Thelephora</taxon>
    </lineage>
</organism>
<dbReference type="AlphaFoldDB" id="A0A9P6H974"/>
<gene>
    <name evidence="2" type="ORF">BJ322DRAFT_1075312</name>
</gene>
<dbReference type="Proteomes" id="UP000736335">
    <property type="component" value="Unassembled WGS sequence"/>
</dbReference>
<accession>A0A9P6H974</accession>
<dbReference type="Gene3D" id="3.80.10.10">
    <property type="entry name" value="Ribonuclease Inhibitor"/>
    <property type="match status" value="3"/>
</dbReference>
<reference evidence="2" key="2">
    <citation type="submission" date="2020-11" db="EMBL/GenBank/DDBJ databases">
        <authorList>
            <consortium name="DOE Joint Genome Institute"/>
            <person name="Kuo A."/>
            <person name="Miyauchi S."/>
            <person name="Kiss E."/>
            <person name="Drula E."/>
            <person name="Kohler A."/>
            <person name="Sanchez-Garcia M."/>
            <person name="Andreopoulos B."/>
            <person name="Barry K.W."/>
            <person name="Bonito G."/>
            <person name="Buee M."/>
            <person name="Carver A."/>
            <person name="Chen C."/>
            <person name="Cichocki N."/>
            <person name="Clum A."/>
            <person name="Culley D."/>
            <person name="Crous P.W."/>
            <person name="Fauchery L."/>
            <person name="Girlanda M."/>
            <person name="Hayes R."/>
            <person name="Keri Z."/>
            <person name="Labutti K."/>
            <person name="Lipzen A."/>
            <person name="Lombard V."/>
            <person name="Magnuson J."/>
            <person name="Maillard F."/>
            <person name="Morin E."/>
            <person name="Murat C."/>
            <person name="Nolan M."/>
            <person name="Ohm R."/>
            <person name="Pangilinan J."/>
            <person name="Pereira M."/>
            <person name="Perotto S."/>
            <person name="Peter M."/>
            <person name="Riley R."/>
            <person name="Sitrit Y."/>
            <person name="Stielow B."/>
            <person name="Szollosi G."/>
            <person name="Zifcakova L."/>
            <person name="Stursova M."/>
            <person name="Spatafora J.W."/>
            <person name="Tedersoo L."/>
            <person name="Vaario L.-M."/>
            <person name="Yamada A."/>
            <person name="Yan M."/>
            <person name="Wang P."/>
            <person name="Xu J."/>
            <person name="Bruns T."/>
            <person name="Baldrian P."/>
            <person name="Vilgalys R."/>
            <person name="Henrissat B."/>
            <person name="Grigoriev I.V."/>
            <person name="Hibbett D."/>
            <person name="Nagy L.G."/>
            <person name="Martin F.M."/>
        </authorList>
    </citation>
    <scope>NUCLEOTIDE SEQUENCE</scope>
    <source>
        <strain evidence="2">UH-Tt-Lm1</strain>
    </source>
</reference>
<dbReference type="GO" id="GO:0019005">
    <property type="term" value="C:SCF ubiquitin ligase complex"/>
    <property type="evidence" value="ECO:0007669"/>
    <property type="project" value="TreeGrafter"/>
</dbReference>
<evidence type="ECO:0000313" key="3">
    <source>
        <dbReference type="Proteomes" id="UP000736335"/>
    </source>
</evidence>
<reference evidence="2" key="1">
    <citation type="journal article" date="2020" name="Nat. Commun.">
        <title>Large-scale genome sequencing of mycorrhizal fungi provides insights into the early evolution of symbiotic traits.</title>
        <authorList>
            <person name="Miyauchi S."/>
            <person name="Kiss E."/>
            <person name="Kuo A."/>
            <person name="Drula E."/>
            <person name="Kohler A."/>
            <person name="Sanchez-Garcia M."/>
            <person name="Morin E."/>
            <person name="Andreopoulos B."/>
            <person name="Barry K.W."/>
            <person name="Bonito G."/>
            <person name="Buee M."/>
            <person name="Carver A."/>
            <person name="Chen C."/>
            <person name="Cichocki N."/>
            <person name="Clum A."/>
            <person name="Culley D."/>
            <person name="Crous P.W."/>
            <person name="Fauchery L."/>
            <person name="Girlanda M."/>
            <person name="Hayes R.D."/>
            <person name="Keri Z."/>
            <person name="LaButti K."/>
            <person name="Lipzen A."/>
            <person name="Lombard V."/>
            <person name="Magnuson J."/>
            <person name="Maillard F."/>
            <person name="Murat C."/>
            <person name="Nolan M."/>
            <person name="Ohm R.A."/>
            <person name="Pangilinan J."/>
            <person name="Pereira M.F."/>
            <person name="Perotto S."/>
            <person name="Peter M."/>
            <person name="Pfister S."/>
            <person name="Riley R."/>
            <person name="Sitrit Y."/>
            <person name="Stielow J.B."/>
            <person name="Szollosi G."/>
            <person name="Zifcakova L."/>
            <person name="Stursova M."/>
            <person name="Spatafora J.W."/>
            <person name="Tedersoo L."/>
            <person name="Vaario L.M."/>
            <person name="Yamada A."/>
            <person name="Yan M."/>
            <person name="Wang P."/>
            <person name="Xu J."/>
            <person name="Bruns T."/>
            <person name="Baldrian P."/>
            <person name="Vilgalys R."/>
            <person name="Dunand C."/>
            <person name="Henrissat B."/>
            <person name="Grigoriev I.V."/>
            <person name="Hibbett D."/>
            <person name="Nagy L.G."/>
            <person name="Martin F.M."/>
        </authorList>
    </citation>
    <scope>NUCLEOTIDE SEQUENCE</scope>
    <source>
        <strain evidence="2">UH-Tt-Lm1</strain>
    </source>
</reference>
<evidence type="ECO:0000313" key="2">
    <source>
        <dbReference type="EMBL" id="KAF9782277.1"/>
    </source>
</evidence>
<sequence>MSPGLHSVPFLHFTKLDYTCPNPYIGPITTMKFSAMSPIPLAKRLSIRRGMKLLRPHRARNPIPEDMKVVSRVPGPDELERVRHILFPGGDYTDITDEEIATVIPNCVNLEVVQLSGIEDTSDRTIAILAANATKLRGLDLGGCSRITDEGVLELAAKCATLEWIRLSGVPGVTDSAISALVKSCPRLSELELDSCQGLTAMSIRDIWTFTRKLRRLKLTRCKQLTAHAFPALVDENTSVPYWQSTPGDEKDSLAGSTTFFPPLILPPAYSPDNLRVLDLGYCTKITDGAIAGIVSNATKIQTLILSGCAHLTDKTMDSICTLGENLEVLTMAHVSKITDIGVVRLVRACTRLRSVDVNFCSNLGDLAVLELATLPCLRRLSLVQLRKLTDNAVFFLAEHTPTLERLHLSHCDGLSLESIHHVIRKLPELVHLSATGIPALTRPGVERFSERPPHDSPPDNQELFRVFTNEKIGLLCGFLDKEMERQRESEAQNIIFMPRADDARNLY</sequence>
<dbReference type="PANTHER" id="PTHR13318">
    <property type="entry name" value="PARTNER OF PAIRED, ISOFORM B-RELATED"/>
    <property type="match status" value="1"/>
</dbReference>
<dbReference type="GO" id="GO:0031146">
    <property type="term" value="P:SCF-dependent proteasomal ubiquitin-dependent protein catabolic process"/>
    <property type="evidence" value="ECO:0007669"/>
    <property type="project" value="TreeGrafter"/>
</dbReference>
<proteinExistence type="predicted"/>
<protein>
    <recommendedName>
        <fullName evidence="1">F-box/LRR-repeat protein 15-like leucin rich repeat domain-containing protein</fullName>
    </recommendedName>
</protein>
<dbReference type="SUPFAM" id="SSF52047">
    <property type="entry name" value="RNI-like"/>
    <property type="match status" value="1"/>
</dbReference>
<dbReference type="OrthoDB" id="10257471at2759"/>
<dbReference type="SMART" id="SM00367">
    <property type="entry name" value="LRR_CC"/>
    <property type="match status" value="11"/>
</dbReference>
<dbReference type="InterPro" id="IPR057207">
    <property type="entry name" value="FBXL15_LRR"/>
</dbReference>